<accession>A0AAV2KYS9</accession>
<keyword evidence="4 5" id="KW-0143">Chaperone</keyword>
<evidence type="ECO:0000256" key="4">
    <source>
        <dbReference type="ARBA" id="ARBA00023186"/>
    </source>
</evidence>
<dbReference type="Pfam" id="PF00118">
    <property type="entry name" value="Cpn60_TCP1"/>
    <property type="match status" value="1"/>
</dbReference>
<evidence type="ECO:0000256" key="5">
    <source>
        <dbReference type="RuleBase" id="RU004187"/>
    </source>
</evidence>
<evidence type="ECO:0000256" key="3">
    <source>
        <dbReference type="ARBA" id="ARBA00022840"/>
    </source>
</evidence>
<dbReference type="GO" id="GO:0140662">
    <property type="term" value="F:ATP-dependent protein folding chaperone"/>
    <property type="evidence" value="ECO:0007669"/>
    <property type="project" value="InterPro"/>
</dbReference>
<proteinExistence type="inferred from homology"/>
<dbReference type="EMBL" id="OZ035824">
    <property type="protein sequence ID" value="CAL1592287.1"/>
    <property type="molecule type" value="Genomic_DNA"/>
</dbReference>
<dbReference type="Proteomes" id="UP001497482">
    <property type="component" value="Chromosome 2"/>
</dbReference>
<dbReference type="AlphaFoldDB" id="A0AAV2KYS9"/>
<evidence type="ECO:0000313" key="7">
    <source>
        <dbReference type="Proteomes" id="UP001497482"/>
    </source>
</evidence>
<dbReference type="Gene3D" id="3.50.7.10">
    <property type="entry name" value="GroEL"/>
    <property type="match status" value="1"/>
</dbReference>
<dbReference type="InterPro" id="IPR027413">
    <property type="entry name" value="GROEL-like_equatorial_sf"/>
</dbReference>
<keyword evidence="7" id="KW-1185">Reference proteome</keyword>
<sequence>MTQKKPRLQDTEEVYCFDRFDPCYYCGGKAMESVGLERVVQTVGVLQAVVLRAFGPHGGQVLFTRDTGHLMLSRDGVRVLNALRLDHPLARMIVECATGHSALTGDGSKSFILLLASLVQTVEDAARMEKCAPHSLARELLSFSLQQLDPLIASAILPHSEHIIWTDLSAASSSPVQKLLSGFFHTRLSHAHCNSVSDLLCQFLSHWTAEVDQSCSCLQFIDDTWPALYTPVIGFPISYSRLLEGQIIHRDFAVPYSQTTAQPVKAIVVTTPLQPKFMETGLALETGDKGSFVHFSSFWESSVECVVSYLQSIGVSLLLSSVKQTDAVLGLATNSQINVVECVEQEELTLFMHLSEATAVTDFWDIQAKHVVSLDFCKPVLLGAHRYIHVAFPAKAPVRPCSLVVCGTGEGQSEQHASAMRDAIKMLKTTWEPPSSAPPPNTSCTPPPDHYCPRGCVLTSGGAFEILLSLALQHSPISKRAHVVPRILADALLCLPRHIYSHQPRRFAQMQYTVLQCVQERLTSPAHLQSNMNLKCCAWGLGLESVFCKYQLVLAVLQCFSQLLTLDSVIHTKSRLKTMENISCQEEDED</sequence>
<evidence type="ECO:0000256" key="2">
    <source>
        <dbReference type="ARBA" id="ARBA00022741"/>
    </source>
</evidence>
<dbReference type="GO" id="GO:0051131">
    <property type="term" value="P:chaperone-mediated protein complex assembly"/>
    <property type="evidence" value="ECO:0007669"/>
    <property type="project" value="InterPro"/>
</dbReference>
<dbReference type="PANTHER" id="PTHR14667">
    <property type="entry name" value="BARDET-BIEDL SYNDROME 10 PROTEIN"/>
    <property type="match status" value="1"/>
</dbReference>
<dbReference type="PANTHER" id="PTHR14667:SF2">
    <property type="entry name" value="BARDET-BIEDL SYNDROME 10 PROTEIN"/>
    <property type="match status" value="1"/>
</dbReference>
<dbReference type="InterPro" id="IPR002423">
    <property type="entry name" value="Cpn60/GroEL/TCP-1"/>
</dbReference>
<dbReference type="SUPFAM" id="SSF48592">
    <property type="entry name" value="GroEL equatorial domain-like"/>
    <property type="match status" value="1"/>
</dbReference>
<protein>
    <recommendedName>
        <fullName evidence="8">Bardet-Biedl syndrome 10</fullName>
    </recommendedName>
</protein>
<dbReference type="SUPFAM" id="SSF52029">
    <property type="entry name" value="GroEL apical domain-like"/>
    <property type="match status" value="1"/>
</dbReference>
<keyword evidence="3 5" id="KW-0067">ATP-binding</keyword>
<dbReference type="GO" id="GO:0005524">
    <property type="term" value="F:ATP binding"/>
    <property type="evidence" value="ECO:0007669"/>
    <property type="project" value="UniProtKB-KW"/>
</dbReference>
<keyword evidence="2 5" id="KW-0547">Nucleotide-binding</keyword>
<dbReference type="Gene3D" id="3.30.260.10">
    <property type="entry name" value="TCP-1-like chaperonin intermediate domain"/>
    <property type="match status" value="1"/>
</dbReference>
<comment type="similarity">
    <text evidence="1 5">Belongs to the TCP-1 chaperonin family.</text>
</comment>
<evidence type="ECO:0008006" key="8">
    <source>
        <dbReference type="Google" id="ProtNLM"/>
    </source>
</evidence>
<dbReference type="InterPro" id="IPR027410">
    <property type="entry name" value="TCP-1-like_intermed_sf"/>
</dbReference>
<reference evidence="6 7" key="1">
    <citation type="submission" date="2024-04" db="EMBL/GenBank/DDBJ databases">
        <authorList>
            <person name="Waldvogel A.-M."/>
            <person name="Schoenle A."/>
        </authorList>
    </citation>
    <scope>NUCLEOTIDE SEQUENCE [LARGE SCALE GENOMIC DNA]</scope>
</reference>
<dbReference type="PRINTS" id="PR00304">
    <property type="entry name" value="TCOMPLEXTCP1"/>
</dbReference>
<dbReference type="InterPro" id="IPR042619">
    <property type="entry name" value="BBS10"/>
</dbReference>
<dbReference type="InterPro" id="IPR027409">
    <property type="entry name" value="GroEL-like_apical_dom_sf"/>
</dbReference>
<dbReference type="Gene3D" id="1.10.560.10">
    <property type="entry name" value="GroEL-like equatorial domain"/>
    <property type="match status" value="1"/>
</dbReference>
<evidence type="ECO:0000313" key="6">
    <source>
        <dbReference type="EMBL" id="CAL1592287.1"/>
    </source>
</evidence>
<gene>
    <name evidence="6" type="ORF">KC01_LOCUS21559</name>
</gene>
<organism evidence="6 7">
    <name type="scientific">Knipowitschia caucasica</name>
    <name type="common">Caucasian dwarf goby</name>
    <name type="synonym">Pomatoschistus caucasicus</name>
    <dbReference type="NCBI Taxonomy" id="637954"/>
    <lineage>
        <taxon>Eukaryota</taxon>
        <taxon>Metazoa</taxon>
        <taxon>Chordata</taxon>
        <taxon>Craniata</taxon>
        <taxon>Vertebrata</taxon>
        <taxon>Euteleostomi</taxon>
        <taxon>Actinopterygii</taxon>
        <taxon>Neopterygii</taxon>
        <taxon>Teleostei</taxon>
        <taxon>Neoteleostei</taxon>
        <taxon>Acanthomorphata</taxon>
        <taxon>Gobiaria</taxon>
        <taxon>Gobiiformes</taxon>
        <taxon>Gobioidei</taxon>
        <taxon>Gobiidae</taxon>
        <taxon>Gobiinae</taxon>
        <taxon>Knipowitschia</taxon>
    </lineage>
</organism>
<name>A0AAV2KYS9_KNICA</name>
<evidence type="ECO:0000256" key="1">
    <source>
        <dbReference type="ARBA" id="ARBA00008020"/>
    </source>
</evidence>
<dbReference type="InterPro" id="IPR017998">
    <property type="entry name" value="Chaperone_TCP-1"/>
</dbReference>